<sequence length="488" mass="53668">MVHVVEDHIRGLQIDENGSQKDFHNSTEEFDDDGHARRTGNVWTASAHVITAVIGSGVLSLAWSIAQLGWIAGPIVMVFFAIVTYYTSVLLADCYRSLDPVSGKRNYTYMDAVKANLGATQVWMCGFVQYSNLWATSVGYTITASISMVAVKRSNCFHSSGHGAACHISNNPYMASFGIVQIIFSQVPDFHRLWWLSIVAAVMSCAYSAIGLGLGIGKALEHGHSHGSITGTSVGHGIGQITMDQKIWQMFQALGNIAFAYSFSAILIEIQDTLKAPPAENKTMKKATMIGVSTTTFFYMTIGCMGYAAFGNHAPGNLLTGFGFYDPYWLVDFANVCIVVHLVGAYQVFAQPIFAVVETWASKKLPKSKFINEDYAIKIPLCGALPVNLFRLTWRTMFVITTTLVAMLLPLFNDIVGLIGAYGFWPLTVYFPVSMYIHQKKLKRWSSEWNGLQFLSGICLLVSIAAGLGSIKGIMHALGHYRPFKTNY</sequence>
<dbReference type="EMBL" id="CM055103">
    <property type="protein sequence ID" value="KAJ7535536.1"/>
    <property type="molecule type" value="Genomic_DNA"/>
</dbReference>
<keyword evidence="2" id="KW-1185">Reference proteome</keyword>
<evidence type="ECO:0000313" key="1">
    <source>
        <dbReference type="EMBL" id="KAJ7535536.1"/>
    </source>
</evidence>
<name>A0ACC2C0J9_DIPCM</name>
<comment type="caution">
    <text evidence="1">The sequence shown here is derived from an EMBL/GenBank/DDBJ whole genome shotgun (WGS) entry which is preliminary data.</text>
</comment>
<protein>
    <submittedName>
        <fullName evidence="1">Uncharacterized protein</fullName>
    </submittedName>
</protein>
<organism evidence="1 2">
    <name type="scientific">Diphasiastrum complanatum</name>
    <name type="common">Issler's clubmoss</name>
    <name type="synonym">Lycopodium complanatum</name>
    <dbReference type="NCBI Taxonomy" id="34168"/>
    <lineage>
        <taxon>Eukaryota</taxon>
        <taxon>Viridiplantae</taxon>
        <taxon>Streptophyta</taxon>
        <taxon>Embryophyta</taxon>
        <taxon>Tracheophyta</taxon>
        <taxon>Lycopodiopsida</taxon>
        <taxon>Lycopodiales</taxon>
        <taxon>Lycopodiaceae</taxon>
        <taxon>Lycopodioideae</taxon>
        <taxon>Diphasiastrum</taxon>
    </lineage>
</organism>
<accession>A0ACC2C0J9</accession>
<dbReference type="Proteomes" id="UP001162992">
    <property type="component" value="Chromosome 12"/>
</dbReference>
<evidence type="ECO:0000313" key="2">
    <source>
        <dbReference type="Proteomes" id="UP001162992"/>
    </source>
</evidence>
<reference evidence="2" key="1">
    <citation type="journal article" date="2024" name="Proc. Natl. Acad. Sci. U.S.A.">
        <title>Extraordinary preservation of gene collinearity over three hundred million years revealed in homosporous lycophytes.</title>
        <authorList>
            <person name="Li C."/>
            <person name="Wickell D."/>
            <person name="Kuo L.Y."/>
            <person name="Chen X."/>
            <person name="Nie B."/>
            <person name="Liao X."/>
            <person name="Peng D."/>
            <person name="Ji J."/>
            <person name="Jenkins J."/>
            <person name="Williams M."/>
            <person name="Shu S."/>
            <person name="Plott C."/>
            <person name="Barry K."/>
            <person name="Rajasekar S."/>
            <person name="Grimwood J."/>
            <person name="Han X."/>
            <person name="Sun S."/>
            <person name="Hou Z."/>
            <person name="He W."/>
            <person name="Dai G."/>
            <person name="Sun C."/>
            <person name="Schmutz J."/>
            <person name="Leebens-Mack J.H."/>
            <person name="Li F.W."/>
            <person name="Wang L."/>
        </authorList>
    </citation>
    <scope>NUCLEOTIDE SEQUENCE [LARGE SCALE GENOMIC DNA]</scope>
    <source>
        <strain evidence="2">cv. PW_Plant_1</strain>
    </source>
</reference>
<proteinExistence type="predicted"/>
<gene>
    <name evidence="1" type="ORF">O6H91_12G038200</name>
</gene>